<evidence type="ECO:0000256" key="1">
    <source>
        <dbReference type="ARBA" id="ARBA00001452"/>
    </source>
</evidence>
<keyword evidence="6 10" id="KW-0378">Hydrolase</keyword>
<dbReference type="Gene3D" id="1.50.10.20">
    <property type="match status" value="1"/>
</dbReference>
<dbReference type="GeneID" id="26237963"/>
<dbReference type="FunFam" id="1.50.10.20:FF:000006">
    <property type="entry name" value="Mannan endo-1,6-alpha-mannosidase"/>
    <property type="match status" value="1"/>
</dbReference>
<dbReference type="PIRSF" id="PIRSF016302">
    <property type="entry name" value="Man_a_manosd"/>
    <property type="match status" value="1"/>
</dbReference>
<evidence type="ECO:0000256" key="5">
    <source>
        <dbReference type="ARBA" id="ARBA00022729"/>
    </source>
</evidence>
<reference evidence="14 15" key="1">
    <citation type="submission" date="2020-07" db="EMBL/GenBank/DDBJ databases">
        <title>Telomere length de novo assembly of all 7 chromosomes of the fungus, Metarhizium brunneum, using a novel assembly pipeline.</title>
        <authorList>
            <person name="Saud z."/>
            <person name="Kortsinoglou A."/>
            <person name="Kouvelis V.N."/>
            <person name="Butt T.M."/>
        </authorList>
    </citation>
    <scope>NUCLEOTIDE SEQUENCE [LARGE SCALE GENOMIC DNA]</scope>
    <source>
        <strain evidence="14 15">4556</strain>
    </source>
</reference>
<protein>
    <recommendedName>
        <fullName evidence="4 10">Mannan endo-1,6-alpha-mannosidase</fullName>
        <ecNumber evidence="4 10">3.2.1.101</ecNumber>
    </recommendedName>
</protein>
<evidence type="ECO:0000256" key="3">
    <source>
        <dbReference type="ARBA" id="ARBA00009699"/>
    </source>
</evidence>
<accession>A0A7D5UT04</accession>
<evidence type="ECO:0000256" key="11">
    <source>
        <dbReference type="SAM" id="MobiDB-lite"/>
    </source>
</evidence>
<feature type="region of interest" description="Disordered" evidence="11">
    <location>
        <begin position="404"/>
        <end position="427"/>
    </location>
</feature>
<keyword evidence="9 10" id="KW-0326">Glycosidase</keyword>
<feature type="chain" id="PRO_5028852885" description="Mannan endo-1,6-alpha-mannosidase" evidence="13">
    <location>
        <begin position="20"/>
        <end position="462"/>
    </location>
</feature>
<proteinExistence type="inferred from homology"/>
<gene>
    <name evidence="14" type="primary">DCW1_1</name>
    <name evidence="14" type="ORF">G6M90_00g020260</name>
</gene>
<evidence type="ECO:0000313" key="15">
    <source>
        <dbReference type="Proteomes" id="UP000510686"/>
    </source>
</evidence>
<comment type="similarity">
    <text evidence="3 10">Belongs to the glycosyl hydrolase 76 family.</text>
</comment>
<name>A0A7D5UT04_9HYPO</name>
<dbReference type="Pfam" id="PF03663">
    <property type="entry name" value="Glyco_hydro_76"/>
    <property type="match status" value="1"/>
</dbReference>
<dbReference type="EC" id="3.2.1.101" evidence="4 10"/>
<dbReference type="InterPro" id="IPR005198">
    <property type="entry name" value="Glyco_hydro_76"/>
</dbReference>
<evidence type="ECO:0000256" key="7">
    <source>
        <dbReference type="ARBA" id="ARBA00023136"/>
    </source>
</evidence>
<keyword evidence="8" id="KW-0325">Glycoprotein</keyword>
<evidence type="ECO:0000256" key="4">
    <source>
        <dbReference type="ARBA" id="ARBA00012350"/>
    </source>
</evidence>
<sequence>MKKPVTSLLFALLCAETTSLSITPGDDASVKSAASTIAYGLMKYYTGNNTGDTPGNLPSPYYWWEAGAMFGTMIDYWYMTGDASYNAATSQAMIHQASPTRDFMPINQTRTEGNDDQGFWAMASMSAAENKYPDPPPDKPGWLELTQAVFNHYVSRWDEDNCGGGLRWQVFTFNAGYNYKNSISNGCFFNIAARLARYTGNSTYADWATAIFEWEQKAGLITKEFAVLDGIHVDHGGGGTCVNRTDTQWSYNAGIFLHGAAVMYNLTGGEVWKARTDGLVRHSLGEFARDGVIFEPACEPVRGCDYNGLSFKGYYIRWLAATIKMAPHTYEAVYPVMRKTAEAAARACSGSDASFRGVPGTACGFAWTDGGKFDGLVGVGQQMCALDAVMYTLVDGVGAAVTHDTGGTSRGNPAAGGESDDSHLPLPKAITAGDRAGAAIITIILVGIGIGGSAFMLWDEDL</sequence>
<dbReference type="GO" id="GO:0008496">
    <property type="term" value="F:mannan endo-1,6-alpha-mannosidase activity"/>
    <property type="evidence" value="ECO:0007669"/>
    <property type="project" value="UniProtKB-UniRule"/>
</dbReference>
<evidence type="ECO:0000256" key="2">
    <source>
        <dbReference type="ARBA" id="ARBA00004308"/>
    </source>
</evidence>
<dbReference type="PANTHER" id="PTHR12145">
    <property type="entry name" value="MANNAN ENDO-1,6-ALPHA-MANNOSIDASE DCW1"/>
    <property type="match status" value="1"/>
</dbReference>
<evidence type="ECO:0000256" key="6">
    <source>
        <dbReference type="ARBA" id="ARBA00022801"/>
    </source>
</evidence>
<feature type="signal peptide" evidence="13">
    <location>
        <begin position="1"/>
        <end position="19"/>
    </location>
</feature>
<comment type="catalytic activity">
    <reaction evidence="1 10">
        <text>Random hydrolysis of (1-&gt;6)-alpha-D-mannosidic linkages in unbranched (1-&gt;6)-mannans.</text>
        <dbReference type="EC" id="3.2.1.101"/>
    </reaction>
</comment>
<dbReference type="EMBL" id="CP058932">
    <property type="protein sequence ID" value="QLI66156.1"/>
    <property type="molecule type" value="Genomic_DNA"/>
</dbReference>
<evidence type="ECO:0000256" key="9">
    <source>
        <dbReference type="ARBA" id="ARBA00023295"/>
    </source>
</evidence>
<keyword evidence="7 12" id="KW-0472">Membrane</keyword>
<evidence type="ECO:0000256" key="8">
    <source>
        <dbReference type="ARBA" id="ARBA00023180"/>
    </source>
</evidence>
<evidence type="ECO:0000256" key="13">
    <source>
        <dbReference type="SAM" id="SignalP"/>
    </source>
</evidence>
<dbReference type="SUPFAM" id="SSF48208">
    <property type="entry name" value="Six-hairpin glycosidases"/>
    <property type="match status" value="1"/>
</dbReference>
<evidence type="ECO:0000256" key="10">
    <source>
        <dbReference type="PIRNR" id="PIRNR016302"/>
    </source>
</evidence>
<dbReference type="PANTHER" id="PTHR12145:SF41">
    <property type="entry name" value="MANNAN ENDO-1,6-ALPHA-MANNOSIDASE"/>
    <property type="match status" value="1"/>
</dbReference>
<dbReference type="GO" id="GO:0016052">
    <property type="term" value="P:carbohydrate catabolic process"/>
    <property type="evidence" value="ECO:0007669"/>
    <property type="project" value="InterPro"/>
</dbReference>
<feature type="transmembrane region" description="Helical" evidence="12">
    <location>
        <begin position="436"/>
        <end position="458"/>
    </location>
</feature>
<keyword evidence="15" id="KW-1185">Reference proteome</keyword>
<dbReference type="GO" id="GO:0009272">
    <property type="term" value="P:fungal-type cell wall biogenesis"/>
    <property type="evidence" value="ECO:0007669"/>
    <property type="project" value="TreeGrafter"/>
</dbReference>
<dbReference type="OrthoDB" id="4937657at2759"/>
<dbReference type="RefSeq" id="XP_014548519.2">
    <property type="nucleotide sequence ID" value="XM_014693033.2"/>
</dbReference>
<comment type="subcellular location">
    <subcellularLocation>
        <location evidence="2">Endomembrane system</location>
    </subcellularLocation>
</comment>
<keyword evidence="12" id="KW-0812">Transmembrane</keyword>
<dbReference type="InterPro" id="IPR008928">
    <property type="entry name" value="6-hairpin_glycosidase_sf"/>
</dbReference>
<evidence type="ECO:0000256" key="12">
    <source>
        <dbReference type="SAM" id="Phobius"/>
    </source>
</evidence>
<dbReference type="Proteomes" id="UP000510686">
    <property type="component" value="Chromosome 1"/>
</dbReference>
<evidence type="ECO:0000313" key="14">
    <source>
        <dbReference type="EMBL" id="QLI66156.1"/>
    </source>
</evidence>
<keyword evidence="5 13" id="KW-0732">Signal</keyword>
<organism evidence="14 15">
    <name type="scientific">Metarhizium brunneum</name>
    <dbReference type="NCBI Taxonomy" id="500148"/>
    <lineage>
        <taxon>Eukaryota</taxon>
        <taxon>Fungi</taxon>
        <taxon>Dikarya</taxon>
        <taxon>Ascomycota</taxon>
        <taxon>Pezizomycotina</taxon>
        <taxon>Sordariomycetes</taxon>
        <taxon>Hypocreomycetidae</taxon>
        <taxon>Hypocreales</taxon>
        <taxon>Clavicipitaceae</taxon>
        <taxon>Metarhizium</taxon>
    </lineage>
</organism>
<keyword evidence="12" id="KW-1133">Transmembrane helix</keyword>
<dbReference type="InterPro" id="IPR014480">
    <property type="entry name" value="Mannan-1_6-alpha_mannosidase"/>
</dbReference>
<dbReference type="KEGG" id="mbrn:26237963"/>
<dbReference type="AlphaFoldDB" id="A0A7D5UT04"/>
<dbReference type="GO" id="GO:0012505">
    <property type="term" value="C:endomembrane system"/>
    <property type="evidence" value="ECO:0007669"/>
    <property type="project" value="UniProtKB-SubCell"/>
</dbReference>